<sequence length="221" mass="24529">MKKAVPADRVGGCAPVIRSPDCVVISFLTSNDWVPAARRAGNPLAEYLESMETLDAIRSRRDVRTYTAEPIARERLEQILEAGRRSPSSRNWQPWDFVIVTDRDELRELAKVWQGAGHIARSAATIVLVTSVPPDEDTRATAQYDLGQATMNMMLAATDLGIGSGHSAVADQKLARRILGLPDDKLCAYMIALGYPADRPLTPLRHPNRRDFDAVVHWGKW</sequence>
<evidence type="ECO:0000256" key="1">
    <source>
        <dbReference type="ARBA" id="ARBA00007118"/>
    </source>
</evidence>
<dbReference type="Proteomes" id="UP001165136">
    <property type="component" value="Unassembled WGS sequence"/>
</dbReference>
<evidence type="ECO:0000313" key="4">
    <source>
        <dbReference type="EMBL" id="GLY67243.1"/>
    </source>
</evidence>
<gene>
    <name evidence="4" type="ORF">Atai01_38620</name>
</gene>
<name>A0A9W6R2G2_9PSEU</name>
<accession>A0A9W6R2G2</accession>
<dbReference type="SUPFAM" id="SSF55469">
    <property type="entry name" value="FMN-dependent nitroreductase-like"/>
    <property type="match status" value="1"/>
</dbReference>
<dbReference type="EMBL" id="BSTI01000008">
    <property type="protein sequence ID" value="GLY67243.1"/>
    <property type="molecule type" value="Genomic_DNA"/>
</dbReference>
<proteinExistence type="inferred from homology"/>
<dbReference type="PANTHER" id="PTHR43673">
    <property type="entry name" value="NAD(P)H NITROREDUCTASE YDGI-RELATED"/>
    <property type="match status" value="1"/>
</dbReference>
<dbReference type="Gene3D" id="3.40.109.10">
    <property type="entry name" value="NADH Oxidase"/>
    <property type="match status" value="1"/>
</dbReference>
<evidence type="ECO:0000256" key="2">
    <source>
        <dbReference type="ARBA" id="ARBA00023002"/>
    </source>
</evidence>
<dbReference type="PANTHER" id="PTHR43673:SF10">
    <property type="entry name" value="NADH DEHYDROGENASE_NAD(P)H NITROREDUCTASE XCC3605-RELATED"/>
    <property type="match status" value="1"/>
</dbReference>
<comment type="similarity">
    <text evidence="1">Belongs to the nitroreductase family.</text>
</comment>
<dbReference type="InterPro" id="IPR029479">
    <property type="entry name" value="Nitroreductase"/>
</dbReference>
<evidence type="ECO:0000259" key="3">
    <source>
        <dbReference type="Pfam" id="PF00881"/>
    </source>
</evidence>
<organism evidence="4 5">
    <name type="scientific">Amycolatopsis taiwanensis</name>
    <dbReference type="NCBI Taxonomy" id="342230"/>
    <lineage>
        <taxon>Bacteria</taxon>
        <taxon>Bacillati</taxon>
        <taxon>Actinomycetota</taxon>
        <taxon>Actinomycetes</taxon>
        <taxon>Pseudonocardiales</taxon>
        <taxon>Pseudonocardiaceae</taxon>
        <taxon>Amycolatopsis</taxon>
    </lineage>
</organism>
<keyword evidence="5" id="KW-1185">Reference proteome</keyword>
<comment type="caution">
    <text evidence="4">The sequence shown here is derived from an EMBL/GenBank/DDBJ whole genome shotgun (WGS) entry which is preliminary data.</text>
</comment>
<dbReference type="InterPro" id="IPR000415">
    <property type="entry name" value="Nitroreductase-like"/>
</dbReference>
<reference evidence="4" key="1">
    <citation type="submission" date="2023-03" db="EMBL/GenBank/DDBJ databases">
        <title>Amycolatopsis taiwanensis NBRC 103393.</title>
        <authorList>
            <person name="Ichikawa N."/>
            <person name="Sato H."/>
            <person name="Tonouchi N."/>
        </authorList>
    </citation>
    <scope>NUCLEOTIDE SEQUENCE</scope>
    <source>
        <strain evidence="4">NBRC 103393</strain>
    </source>
</reference>
<dbReference type="AlphaFoldDB" id="A0A9W6R2G2"/>
<evidence type="ECO:0000313" key="5">
    <source>
        <dbReference type="Proteomes" id="UP001165136"/>
    </source>
</evidence>
<feature type="domain" description="Nitroreductase" evidence="3">
    <location>
        <begin position="117"/>
        <end position="195"/>
    </location>
</feature>
<dbReference type="Pfam" id="PF00881">
    <property type="entry name" value="Nitroreductase"/>
    <property type="match status" value="2"/>
</dbReference>
<protein>
    <recommendedName>
        <fullName evidence="3">Nitroreductase domain-containing protein</fullName>
    </recommendedName>
</protein>
<keyword evidence="2" id="KW-0560">Oxidoreductase</keyword>
<dbReference type="GO" id="GO:0016491">
    <property type="term" value="F:oxidoreductase activity"/>
    <property type="evidence" value="ECO:0007669"/>
    <property type="project" value="UniProtKB-KW"/>
</dbReference>
<feature type="domain" description="Nitroreductase" evidence="3">
    <location>
        <begin position="57"/>
        <end position="111"/>
    </location>
</feature>